<dbReference type="PANTHER" id="PTHR11102">
    <property type="entry name" value="SEL-1-LIKE PROTEIN"/>
    <property type="match status" value="1"/>
</dbReference>
<dbReference type="InterPro" id="IPR036366">
    <property type="entry name" value="PGBDSf"/>
</dbReference>
<dbReference type="Pfam" id="PF01471">
    <property type="entry name" value="PG_binding_1"/>
    <property type="match status" value="1"/>
</dbReference>
<sequence length="306" mass="33117">MDSEGKETDLYLISSVSLPSWCRLKGLLFGLAVLLLSGCQLLMPTSVKEPYEVADSTDAESAYREALILDRTGRKADLYKANVLLAYSAERGHTGAQYLLGMNRLLGRGGDKEPTAARALLTQAAESGHASAQYFLAEMMLNGRGGESELAWGAQWMERAAANGQVEAQLAMGVIYASGLGGRENIPMALLWLSRAEHNGDQTAPLLIQKLSARVDKPRWQAVQRQIAGRISIDPREARRAITRFVQLSLNNAGYAAGVEDGIAGPRTRAAVAAFRNAKKLTGQGIDDPLLSQLRSSQLAYEQQAK</sequence>
<dbReference type="InterPro" id="IPR036365">
    <property type="entry name" value="PGBD-like_sf"/>
</dbReference>
<dbReference type="Gene3D" id="1.10.101.10">
    <property type="entry name" value="PGBD-like superfamily/PGBD"/>
    <property type="match status" value="1"/>
</dbReference>
<dbReference type="InterPro" id="IPR002477">
    <property type="entry name" value="Peptidoglycan-bd-like"/>
</dbReference>
<dbReference type="InterPro" id="IPR050767">
    <property type="entry name" value="Sel1_AlgK"/>
</dbReference>
<feature type="domain" description="Peptidoglycan binding-like" evidence="1">
    <location>
        <begin position="244"/>
        <end position="286"/>
    </location>
</feature>
<dbReference type="SUPFAM" id="SSF81901">
    <property type="entry name" value="HCP-like"/>
    <property type="match status" value="1"/>
</dbReference>
<evidence type="ECO:0000313" key="3">
    <source>
        <dbReference type="Proteomes" id="UP000253769"/>
    </source>
</evidence>
<evidence type="ECO:0000313" key="2">
    <source>
        <dbReference type="EMBL" id="RDE22729.1"/>
    </source>
</evidence>
<dbReference type="SMART" id="SM00671">
    <property type="entry name" value="SEL1"/>
    <property type="match status" value="4"/>
</dbReference>
<evidence type="ECO:0000259" key="1">
    <source>
        <dbReference type="Pfam" id="PF01471"/>
    </source>
</evidence>
<protein>
    <recommendedName>
        <fullName evidence="1">Peptidoglycan binding-like domain-containing protein</fullName>
    </recommendedName>
</protein>
<name>A0A369WNT5_9GAMM</name>
<reference evidence="2 3" key="1">
    <citation type="submission" date="2018-07" db="EMBL/GenBank/DDBJ databases">
        <title>Motiliproteus coralliicola sp. nov., a bacterium isolated from Coral.</title>
        <authorList>
            <person name="Wang G."/>
        </authorList>
    </citation>
    <scope>NUCLEOTIDE SEQUENCE [LARGE SCALE GENOMIC DNA]</scope>
    <source>
        <strain evidence="2 3">C34</strain>
    </source>
</reference>
<dbReference type="EMBL" id="QQOH01000002">
    <property type="protein sequence ID" value="RDE22729.1"/>
    <property type="molecule type" value="Genomic_DNA"/>
</dbReference>
<dbReference type="SUPFAM" id="SSF47090">
    <property type="entry name" value="PGBD-like"/>
    <property type="match status" value="1"/>
</dbReference>
<dbReference type="Pfam" id="PF08238">
    <property type="entry name" value="Sel1"/>
    <property type="match status" value="3"/>
</dbReference>
<proteinExistence type="predicted"/>
<keyword evidence="3" id="KW-1185">Reference proteome</keyword>
<dbReference type="InterPro" id="IPR011990">
    <property type="entry name" value="TPR-like_helical_dom_sf"/>
</dbReference>
<dbReference type="PANTHER" id="PTHR11102:SF160">
    <property type="entry name" value="ERAD-ASSOCIATED E3 UBIQUITIN-PROTEIN LIGASE COMPONENT HRD3"/>
    <property type="match status" value="1"/>
</dbReference>
<gene>
    <name evidence="2" type="ORF">DV711_09120</name>
</gene>
<dbReference type="InterPro" id="IPR006597">
    <property type="entry name" value="Sel1-like"/>
</dbReference>
<dbReference type="Gene3D" id="1.25.40.10">
    <property type="entry name" value="Tetratricopeptide repeat domain"/>
    <property type="match status" value="1"/>
</dbReference>
<dbReference type="AlphaFoldDB" id="A0A369WNT5"/>
<dbReference type="Proteomes" id="UP000253769">
    <property type="component" value="Unassembled WGS sequence"/>
</dbReference>
<comment type="caution">
    <text evidence="2">The sequence shown here is derived from an EMBL/GenBank/DDBJ whole genome shotgun (WGS) entry which is preliminary data.</text>
</comment>
<organism evidence="2 3">
    <name type="scientific">Motiliproteus coralliicola</name>
    <dbReference type="NCBI Taxonomy" id="2283196"/>
    <lineage>
        <taxon>Bacteria</taxon>
        <taxon>Pseudomonadati</taxon>
        <taxon>Pseudomonadota</taxon>
        <taxon>Gammaproteobacteria</taxon>
        <taxon>Oceanospirillales</taxon>
        <taxon>Oceanospirillaceae</taxon>
        <taxon>Motiliproteus</taxon>
    </lineage>
</organism>
<accession>A0A369WNT5</accession>